<dbReference type="EMBL" id="QMDV01000001">
    <property type="protein sequence ID" value="RAU84415.1"/>
    <property type="molecule type" value="Genomic_DNA"/>
</dbReference>
<proteinExistence type="predicted"/>
<feature type="transmembrane region" description="Helical" evidence="1">
    <location>
        <begin position="279"/>
        <end position="299"/>
    </location>
</feature>
<accession>A0A364RJG2</accession>
<feature type="transmembrane region" description="Helical" evidence="1">
    <location>
        <begin position="125"/>
        <end position="144"/>
    </location>
</feature>
<feature type="transmembrane region" description="Helical" evidence="1">
    <location>
        <begin position="156"/>
        <end position="177"/>
    </location>
</feature>
<reference evidence="2 3" key="2">
    <citation type="submission" date="2018-07" db="EMBL/GenBank/DDBJ databases">
        <title>Pontibacter sp. 2b14 genomic sequence and assembly.</title>
        <authorList>
            <person name="Du Z.-J."/>
        </authorList>
    </citation>
    <scope>NUCLEOTIDE SEQUENCE [LARGE SCALE GENOMIC DNA]</scope>
    <source>
        <strain evidence="2 3">2b14</strain>
    </source>
</reference>
<feature type="transmembrane region" description="Helical" evidence="1">
    <location>
        <begin position="220"/>
        <end position="246"/>
    </location>
</feature>
<dbReference type="OrthoDB" id="1467772at2"/>
<organism evidence="2 3">
    <name type="scientific">Pontibacter arcticus</name>
    <dbReference type="NCBI Taxonomy" id="2080288"/>
    <lineage>
        <taxon>Bacteria</taxon>
        <taxon>Pseudomonadati</taxon>
        <taxon>Bacteroidota</taxon>
        <taxon>Cytophagia</taxon>
        <taxon>Cytophagales</taxon>
        <taxon>Hymenobacteraceae</taxon>
        <taxon>Pontibacter</taxon>
    </lineage>
</organism>
<protein>
    <recommendedName>
        <fullName evidence="4">UbiA prenyltransferase family protein</fullName>
    </recommendedName>
</protein>
<sequence length="301" mass="33465">MNKGKHLNKAPIASAILPVAIKKLLEALVYSSVFISCCAFALTLETYWLAGLSSSMPMAVFVFLATLFTYNLSSVQSIIRRANQQRNRQSESWVLRHKQSMAVLGVLSITSAIAVYFVFGLQINTWFILHLAVISIGYTVPVLYKKRRIRTLRSVPLLKVFLIAYVWAMVTGLLPLLDAGLAAGQPETWLFFARRFLFILALALLFDVRDYHYDRQMKTLTFPGLIGVQNTKILSLGLLVAYVALLCATEESTLLLALVASAVVAAAVIIFASEHKPRLYYLLLVDGAMLVHAGFVYLATR</sequence>
<dbReference type="RefSeq" id="WP_112304695.1">
    <property type="nucleotide sequence ID" value="NZ_QMDV01000001.1"/>
</dbReference>
<name>A0A364RJG2_9BACT</name>
<keyword evidence="1" id="KW-0812">Transmembrane</keyword>
<feature type="transmembrane region" description="Helical" evidence="1">
    <location>
        <begin position="189"/>
        <end position="208"/>
    </location>
</feature>
<feature type="transmembrane region" description="Helical" evidence="1">
    <location>
        <begin position="100"/>
        <end position="119"/>
    </location>
</feature>
<comment type="caution">
    <text evidence="2">The sequence shown here is derived from an EMBL/GenBank/DDBJ whole genome shotgun (WGS) entry which is preliminary data.</text>
</comment>
<feature type="transmembrane region" description="Helical" evidence="1">
    <location>
        <begin position="56"/>
        <end position="79"/>
    </location>
</feature>
<keyword evidence="1" id="KW-1133">Transmembrane helix</keyword>
<dbReference type="AlphaFoldDB" id="A0A364RJG2"/>
<gene>
    <name evidence="2" type="ORF">DP923_05110</name>
</gene>
<feature type="transmembrane region" description="Helical" evidence="1">
    <location>
        <begin position="252"/>
        <end position="272"/>
    </location>
</feature>
<evidence type="ECO:0000313" key="2">
    <source>
        <dbReference type="EMBL" id="RAU84415.1"/>
    </source>
</evidence>
<keyword evidence="3" id="KW-1185">Reference proteome</keyword>
<feature type="transmembrane region" description="Helical" evidence="1">
    <location>
        <begin position="27"/>
        <end position="50"/>
    </location>
</feature>
<dbReference type="Proteomes" id="UP000251692">
    <property type="component" value="Unassembled WGS sequence"/>
</dbReference>
<evidence type="ECO:0000313" key="3">
    <source>
        <dbReference type="Proteomes" id="UP000251692"/>
    </source>
</evidence>
<evidence type="ECO:0000256" key="1">
    <source>
        <dbReference type="SAM" id="Phobius"/>
    </source>
</evidence>
<evidence type="ECO:0008006" key="4">
    <source>
        <dbReference type="Google" id="ProtNLM"/>
    </source>
</evidence>
<reference evidence="2 3" key="1">
    <citation type="submission" date="2018-06" db="EMBL/GenBank/DDBJ databases">
        <authorList>
            <person name="Liu Z.-W."/>
        </authorList>
    </citation>
    <scope>NUCLEOTIDE SEQUENCE [LARGE SCALE GENOMIC DNA]</scope>
    <source>
        <strain evidence="2 3">2b14</strain>
    </source>
</reference>
<keyword evidence="1" id="KW-0472">Membrane</keyword>